<protein>
    <submittedName>
        <fullName evidence="1">Uncharacterized protein</fullName>
    </submittedName>
</protein>
<evidence type="ECO:0000313" key="2">
    <source>
        <dbReference type="Proteomes" id="UP000076154"/>
    </source>
</evidence>
<gene>
    <name evidence="1" type="ORF">Hypma_002456</name>
</gene>
<proteinExistence type="predicted"/>
<comment type="caution">
    <text evidence="1">The sequence shown here is derived from an EMBL/GenBank/DDBJ whole genome shotgun (WGS) entry which is preliminary data.</text>
</comment>
<reference evidence="1" key="1">
    <citation type="submission" date="2018-04" db="EMBL/GenBank/DDBJ databases">
        <title>Whole genome sequencing of Hypsizygus marmoreus.</title>
        <authorList>
            <person name="Choi I.-G."/>
            <person name="Min B."/>
            <person name="Kim J.-G."/>
            <person name="Kim S."/>
            <person name="Oh Y.-L."/>
            <person name="Kong W.-S."/>
            <person name="Park H."/>
            <person name="Jeong J."/>
            <person name="Song E.-S."/>
        </authorList>
    </citation>
    <scope>NUCLEOTIDE SEQUENCE [LARGE SCALE GENOMIC DNA]</scope>
    <source>
        <strain evidence="1">51987-8</strain>
    </source>
</reference>
<dbReference type="Proteomes" id="UP000076154">
    <property type="component" value="Unassembled WGS sequence"/>
</dbReference>
<name>A0A369JBJ3_HYPMA</name>
<keyword evidence="2" id="KW-1185">Reference proteome</keyword>
<dbReference type="OrthoDB" id="5531344at2759"/>
<accession>A0A369JBJ3</accession>
<sequence length="107" mass="11587">MWAFLFHPSPLHHLSSTVSSRKAGNEVPLKQRWMALTSPLTKIPAATILPTSSPPASPSSPCKCLGKNKHRSSTWMAITSSSTKAAHTYYHSASPAPYPAPCDVRTM</sequence>
<dbReference type="InParanoid" id="A0A369JBJ3"/>
<dbReference type="EMBL" id="LUEZ02000122">
    <property type="protein sequence ID" value="RDB16794.1"/>
    <property type="molecule type" value="Genomic_DNA"/>
</dbReference>
<evidence type="ECO:0000313" key="1">
    <source>
        <dbReference type="EMBL" id="RDB16794.1"/>
    </source>
</evidence>
<organism evidence="1 2">
    <name type="scientific">Hypsizygus marmoreus</name>
    <name type="common">White beech mushroom</name>
    <name type="synonym">Agaricus marmoreus</name>
    <dbReference type="NCBI Taxonomy" id="39966"/>
    <lineage>
        <taxon>Eukaryota</taxon>
        <taxon>Fungi</taxon>
        <taxon>Dikarya</taxon>
        <taxon>Basidiomycota</taxon>
        <taxon>Agaricomycotina</taxon>
        <taxon>Agaricomycetes</taxon>
        <taxon>Agaricomycetidae</taxon>
        <taxon>Agaricales</taxon>
        <taxon>Tricholomatineae</taxon>
        <taxon>Lyophyllaceae</taxon>
        <taxon>Hypsizygus</taxon>
    </lineage>
</organism>
<dbReference type="AlphaFoldDB" id="A0A369JBJ3"/>